<comment type="caution">
    <text evidence="1">The sequence shown here is derived from an EMBL/GenBank/DDBJ whole genome shotgun (WGS) entry which is preliminary data.</text>
</comment>
<proteinExistence type="predicted"/>
<protein>
    <recommendedName>
        <fullName evidence="3">WAP domain-containing protein</fullName>
    </recommendedName>
</protein>
<evidence type="ECO:0008006" key="3">
    <source>
        <dbReference type="Google" id="ProtNLM"/>
    </source>
</evidence>
<accession>A0ABQ5GXU8</accession>
<evidence type="ECO:0000313" key="2">
    <source>
        <dbReference type="Proteomes" id="UP001151760"/>
    </source>
</evidence>
<reference evidence="1" key="1">
    <citation type="journal article" date="2022" name="Int. J. Mol. Sci.">
        <title>Draft Genome of Tanacetum Coccineum: Genomic Comparison of Closely Related Tanacetum-Family Plants.</title>
        <authorList>
            <person name="Yamashiro T."/>
            <person name="Shiraishi A."/>
            <person name="Nakayama K."/>
            <person name="Satake H."/>
        </authorList>
    </citation>
    <scope>NUCLEOTIDE SEQUENCE</scope>
</reference>
<reference evidence="1" key="2">
    <citation type="submission" date="2022-01" db="EMBL/GenBank/DDBJ databases">
        <authorList>
            <person name="Yamashiro T."/>
            <person name="Shiraishi A."/>
            <person name="Satake H."/>
            <person name="Nakayama K."/>
        </authorList>
    </citation>
    <scope>NUCLEOTIDE SEQUENCE</scope>
</reference>
<gene>
    <name evidence="1" type="ORF">Tco_1054378</name>
</gene>
<evidence type="ECO:0000313" key="1">
    <source>
        <dbReference type="EMBL" id="GJT80036.1"/>
    </source>
</evidence>
<name>A0ABQ5GXU8_9ASTR</name>
<keyword evidence="2" id="KW-1185">Reference proteome</keyword>
<organism evidence="1 2">
    <name type="scientific">Tanacetum coccineum</name>
    <dbReference type="NCBI Taxonomy" id="301880"/>
    <lineage>
        <taxon>Eukaryota</taxon>
        <taxon>Viridiplantae</taxon>
        <taxon>Streptophyta</taxon>
        <taxon>Embryophyta</taxon>
        <taxon>Tracheophyta</taxon>
        <taxon>Spermatophyta</taxon>
        <taxon>Magnoliopsida</taxon>
        <taxon>eudicotyledons</taxon>
        <taxon>Gunneridae</taxon>
        <taxon>Pentapetalae</taxon>
        <taxon>asterids</taxon>
        <taxon>campanulids</taxon>
        <taxon>Asterales</taxon>
        <taxon>Asteraceae</taxon>
        <taxon>Asteroideae</taxon>
        <taxon>Anthemideae</taxon>
        <taxon>Anthemidinae</taxon>
        <taxon>Tanacetum</taxon>
    </lineage>
</organism>
<sequence length="108" mass="11571">MNSQDAFAQTRLINALLSYQQAPAYPRISWCGLGSPSITGFPSILKVEEKEDSRSSSLLDAPNDPVPSLLPIISCPILSVRSKCDHTDCQHGNPCVRGCCASLGLVLV</sequence>
<dbReference type="EMBL" id="BQNB010018954">
    <property type="protein sequence ID" value="GJT80036.1"/>
    <property type="molecule type" value="Genomic_DNA"/>
</dbReference>
<dbReference type="Proteomes" id="UP001151760">
    <property type="component" value="Unassembled WGS sequence"/>
</dbReference>